<dbReference type="GO" id="GO:0005319">
    <property type="term" value="F:lipid transporter activity"/>
    <property type="evidence" value="ECO:0007669"/>
    <property type="project" value="InterPro"/>
</dbReference>
<reference evidence="2" key="1">
    <citation type="submission" date="2021-08" db="EMBL/GenBank/DDBJ databases">
        <authorList>
            <person name="Misof B."/>
            <person name="Oliver O."/>
            <person name="Podsiadlowski L."/>
            <person name="Donath A."/>
            <person name="Peters R."/>
            <person name="Mayer C."/>
            <person name="Rust J."/>
            <person name="Gunkel S."/>
            <person name="Lesny P."/>
            <person name="Martin S."/>
            <person name="Oeyen J.P."/>
            <person name="Petersen M."/>
            <person name="Panagiotis P."/>
            <person name="Wilbrandt J."/>
            <person name="Tanja T."/>
        </authorList>
    </citation>
    <scope>NUCLEOTIDE SEQUENCE</scope>
    <source>
        <strain evidence="2">GBR_01_08_01A</strain>
        <tissue evidence="2">Thorax + abdomen</tissue>
    </source>
</reference>
<feature type="chain" id="PRO_5042117368" evidence="1">
    <location>
        <begin position="18"/>
        <end position="310"/>
    </location>
</feature>
<evidence type="ECO:0000256" key="1">
    <source>
        <dbReference type="SAM" id="SignalP"/>
    </source>
</evidence>
<feature type="signal peptide" evidence="1">
    <location>
        <begin position="1"/>
        <end position="17"/>
    </location>
</feature>
<organism evidence="2 3">
    <name type="scientific">Odynerus spinipes</name>
    <dbReference type="NCBI Taxonomy" id="1348599"/>
    <lineage>
        <taxon>Eukaryota</taxon>
        <taxon>Metazoa</taxon>
        <taxon>Ecdysozoa</taxon>
        <taxon>Arthropoda</taxon>
        <taxon>Hexapoda</taxon>
        <taxon>Insecta</taxon>
        <taxon>Pterygota</taxon>
        <taxon>Neoptera</taxon>
        <taxon>Endopterygota</taxon>
        <taxon>Hymenoptera</taxon>
        <taxon>Apocrita</taxon>
        <taxon>Aculeata</taxon>
        <taxon>Vespoidea</taxon>
        <taxon>Vespidae</taxon>
        <taxon>Eumeninae</taxon>
        <taxon>Odynerus</taxon>
    </lineage>
</organism>
<dbReference type="EMBL" id="JAIFRP010000021">
    <property type="protein sequence ID" value="KAK2585205.1"/>
    <property type="molecule type" value="Genomic_DNA"/>
</dbReference>
<name>A0AAD9RT91_9HYME</name>
<dbReference type="InterPro" id="IPR015816">
    <property type="entry name" value="Vitellinogen_b-sht_N"/>
</dbReference>
<keyword evidence="1" id="KW-0732">Signal</keyword>
<keyword evidence="3" id="KW-1185">Reference proteome</keyword>
<reference evidence="2" key="2">
    <citation type="journal article" date="2023" name="Commun. Biol.">
        <title>Intrasexual cuticular hydrocarbon dimorphism in a wasp sheds light on hydrocarbon biosynthesis genes in Hymenoptera.</title>
        <authorList>
            <person name="Moris V.C."/>
            <person name="Podsiadlowski L."/>
            <person name="Martin S."/>
            <person name="Oeyen J.P."/>
            <person name="Donath A."/>
            <person name="Petersen M."/>
            <person name="Wilbrandt J."/>
            <person name="Misof B."/>
            <person name="Liedtke D."/>
            <person name="Thamm M."/>
            <person name="Scheiner R."/>
            <person name="Schmitt T."/>
            <person name="Niehuis O."/>
        </authorList>
    </citation>
    <scope>NUCLEOTIDE SEQUENCE</scope>
    <source>
        <strain evidence="2">GBR_01_08_01A</strain>
    </source>
</reference>
<evidence type="ECO:0000313" key="3">
    <source>
        <dbReference type="Proteomes" id="UP001258017"/>
    </source>
</evidence>
<gene>
    <name evidence="2" type="ORF">KPH14_009912</name>
</gene>
<dbReference type="AlphaFoldDB" id="A0AAD9RT91"/>
<protein>
    <submittedName>
        <fullName evidence="2">Uncharacterized protein</fullName>
    </submittedName>
</protein>
<dbReference type="Gene3D" id="2.30.230.10">
    <property type="entry name" value="Lipovitellin, beta-sheet shell regions, chain A"/>
    <property type="match status" value="1"/>
</dbReference>
<accession>A0AAD9RT91</accession>
<sequence>MNLTIIPFFLAAQLGLPEVEKWKYGAEINYHVHILSTLLNDGDENRTGMDLNGDMGCRPKDIDTLVCRITSATMRNIGIGEDSSETDDMGGGQVFEIDFDERGVKSLTIQSSIPMEYLQMIRSFTAQMNVGTDIRRHVGLSSSFVRKENFTLGECSTAFNVSWEEQNSVSSEETSDDRDDSDARYDPNEVRLTLIGVPKKSGDVDLVIEKFRNPKRCTHADKYLFWFSRNSGDFDVITSFSRIAVKENEAFESSTVTTVKMKLRKPTTLHEFVKIKLKSIAEATGPLPTISRPAITSLSPGHNLETNFAE</sequence>
<proteinExistence type="predicted"/>
<evidence type="ECO:0000313" key="2">
    <source>
        <dbReference type="EMBL" id="KAK2585205.1"/>
    </source>
</evidence>
<comment type="caution">
    <text evidence="2">The sequence shown here is derived from an EMBL/GenBank/DDBJ whole genome shotgun (WGS) entry which is preliminary data.</text>
</comment>
<dbReference type="Proteomes" id="UP001258017">
    <property type="component" value="Unassembled WGS sequence"/>
</dbReference>